<organism evidence="1 2">
    <name type="scientific">Klebsiella phage vB_KpnM_IME346</name>
    <dbReference type="NCBI Taxonomy" id="2562174"/>
    <lineage>
        <taxon>Viruses</taxon>
        <taxon>Duplodnaviria</taxon>
        <taxon>Heunggongvirae</taxon>
        <taxon>Uroviricota</taxon>
        <taxon>Caudoviricetes</taxon>
        <taxon>Jameshumphriesvirinae</taxon>
        <taxon>Bimevirus</taxon>
        <taxon>Bimevirus IME346</taxon>
    </lineage>
</organism>
<evidence type="ECO:0000313" key="2">
    <source>
        <dbReference type="Proteomes" id="UP000297856"/>
    </source>
</evidence>
<keyword evidence="2" id="KW-1185">Reference proteome</keyword>
<name>A0A4D6DRH6_9CAUD</name>
<accession>A0A4D6DRH6</accession>
<evidence type="ECO:0000313" key="1">
    <source>
        <dbReference type="EMBL" id="QBZ68911.1"/>
    </source>
</evidence>
<dbReference type="RefSeq" id="YP_010684228.1">
    <property type="nucleotide sequence ID" value="NC_071137.1"/>
</dbReference>
<dbReference type="Proteomes" id="UP000297856">
    <property type="component" value="Segment"/>
</dbReference>
<dbReference type="GeneID" id="78058773"/>
<dbReference type="KEGG" id="vg:78058773"/>
<proteinExistence type="predicted"/>
<reference evidence="1 2" key="1">
    <citation type="submission" date="2019-03" db="EMBL/GenBank/DDBJ databases">
        <authorList>
            <person name="Gao M.M."/>
            <person name="Mi Z.Z."/>
            <person name="Bai C.C."/>
        </authorList>
    </citation>
    <scope>NUCLEOTIDE SEQUENCE [LARGE SCALE GENOMIC DNA]</scope>
</reference>
<sequence length="411" mass="43234">MSVTQTWRTGIPTPGVLRNYPPNPLYVDSVNGSPSGTGSIDNPVNTLSLALGLCAGLPDYEIKISAPENSPLRQEVIFDTSLNVTLSGVDSEPWYTFGSEKHISGWTQSGQIWRKTLGYTSVLQVVVTTMTETVGDRDNFFFKLVQNTTTPTTPAAGEYGYSSGVIYVRLPDDSSPNLHTIEISRRNFGVGTIGFGLLTVNDCVARYCMINGISCGQSTQPAGTGYLTVNNSLVEYCANGGVGGTGRNEIIICNNVKAYRISNDGFNQHAPTGGEGKMILNGCDGSYNGDKAGQSAQGASNHETTTMILNGGTFNFNVSGGMVVIDNARCDIHGDTQYGPVMMNGNMRLGNTAGTIANQGGCAWLNNSVGAVTGSVTVENSGGVGVRRDSGAVVEGIATIHSINNALPDIL</sequence>
<dbReference type="EMBL" id="MK685667">
    <property type="protein sequence ID" value="QBZ68911.1"/>
    <property type="molecule type" value="Genomic_DNA"/>
</dbReference>
<protein>
    <submittedName>
        <fullName evidence="1">Uncharacterized protein</fullName>
    </submittedName>
</protein>